<keyword evidence="7" id="KW-1185">Reference proteome</keyword>
<dbReference type="EMBL" id="CAXAMN010019557">
    <property type="protein sequence ID" value="CAK9054577.1"/>
    <property type="molecule type" value="Genomic_DNA"/>
</dbReference>
<dbReference type="Gene3D" id="2.120.10.80">
    <property type="entry name" value="Kelch-type beta propeller"/>
    <property type="match status" value="2"/>
</dbReference>
<evidence type="ECO:0000313" key="6">
    <source>
        <dbReference type="EMBL" id="CAK9054577.1"/>
    </source>
</evidence>
<feature type="compositionally biased region" description="Low complexity" evidence="3">
    <location>
        <begin position="356"/>
        <end position="367"/>
    </location>
</feature>
<evidence type="ECO:0000256" key="2">
    <source>
        <dbReference type="ARBA" id="ARBA00022737"/>
    </source>
</evidence>
<evidence type="ECO:0008006" key="8">
    <source>
        <dbReference type="Google" id="ProtNLM"/>
    </source>
</evidence>
<dbReference type="Proteomes" id="UP001642484">
    <property type="component" value="Unassembled WGS sequence"/>
</dbReference>
<sequence>MVLKAKGLRGLLLAWNLFVGQAKLWDKIETESAPPGRFLHSMVLHARRIWIFGGAAGSGKGPNDGPFNDLQCFDMASEKWIQVAAEQTPAERAGHVAIVDGFGRMWIHGGTHSKNVPPADQLDFIELDAIDLSAKTGRSWTPVQPAGTPPAARTMHSAVTDGFGGMWIFGGLRVGPSTSPSEAIFNDVQYFDFEGKNWTQIECAGDLPTKRFGHSAVLTSLKHMWIFGGQGEPDNFEALAYLNLVTQSWFRVTSKGTAPPSLLAHASVLDARGRMWVLGGQASPDQANGKVYYLDTSLMQNTEWKMLEEFGSAPLPRIGGRAVIETSGKLWGFGGTLGPPRDGTFPKDLYWLDTTGPAPTTATSTTTRHPKDPNPNSGGSTILVIVLLLVAAALIGGGVFFFRRRRDMRLMQDIGEPRQVELGEARA</sequence>
<keyword evidence="1" id="KW-0880">Kelch repeat</keyword>
<comment type="caution">
    <text evidence="6">The sequence shown here is derived from an EMBL/GenBank/DDBJ whole genome shotgun (WGS) entry which is preliminary data.</text>
</comment>
<dbReference type="PANTHER" id="PTHR46093:SF18">
    <property type="entry name" value="FIBRONECTIN TYPE-III DOMAIN-CONTAINING PROTEIN"/>
    <property type="match status" value="1"/>
</dbReference>
<keyword evidence="2" id="KW-0677">Repeat</keyword>
<evidence type="ECO:0000256" key="1">
    <source>
        <dbReference type="ARBA" id="ARBA00022441"/>
    </source>
</evidence>
<keyword evidence="4" id="KW-0472">Membrane</keyword>
<dbReference type="InterPro" id="IPR015915">
    <property type="entry name" value="Kelch-typ_b-propeller"/>
</dbReference>
<gene>
    <name evidence="6" type="ORF">CCMP2556_LOCUS27271</name>
</gene>
<feature type="signal peptide" evidence="5">
    <location>
        <begin position="1"/>
        <end position="22"/>
    </location>
</feature>
<keyword evidence="5" id="KW-0732">Signal</keyword>
<reference evidence="6 7" key="1">
    <citation type="submission" date="2024-02" db="EMBL/GenBank/DDBJ databases">
        <authorList>
            <person name="Chen Y."/>
            <person name="Shah S."/>
            <person name="Dougan E. K."/>
            <person name="Thang M."/>
            <person name="Chan C."/>
        </authorList>
    </citation>
    <scope>NUCLEOTIDE SEQUENCE [LARGE SCALE GENOMIC DNA]</scope>
</reference>
<evidence type="ECO:0000256" key="5">
    <source>
        <dbReference type="SAM" id="SignalP"/>
    </source>
</evidence>
<evidence type="ECO:0000313" key="7">
    <source>
        <dbReference type="Proteomes" id="UP001642484"/>
    </source>
</evidence>
<evidence type="ECO:0000256" key="4">
    <source>
        <dbReference type="SAM" id="Phobius"/>
    </source>
</evidence>
<dbReference type="PANTHER" id="PTHR46093">
    <property type="entry name" value="ACYL-COA-BINDING DOMAIN-CONTAINING PROTEIN 5"/>
    <property type="match status" value="1"/>
</dbReference>
<keyword evidence="4" id="KW-0812">Transmembrane</keyword>
<dbReference type="InterPro" id="IPR011043">
    <property type="entry name" value="Gal_Oxase/kelch_b-propeller"/>
</dbReference>
<protein>
    <recommendedName>
        <fullName evidence="8">Galactose oxidase</fullName>
    </recommendedName>
</protein>
<feature type="region of interest" description="Disordered" evidence="3">
    <location>
        <begin position="356"/>
        <end position="376"/>
    </location>
</feature>
<accession>A0ABP0MUR0</accession>
<proteinExistence type="predicted"/>
<keyword evidence="4" id="KW-1133">Transmembrane helix</keyword>
<organism evidence="6 7">
    <name type="scientific">Durusdinium trenchii</name>
    <dbReference type="NCBI Taxonomy" id="1381693"/>
    <lineage>
        <taxon>Eukaryota</taxon>
        <taxon>Sar</taxon>
        <taxon>Alveolata</taxon>
        <taxon>Dinophyceae</taxon>
        <taxon>Suessiales</taxon>
        <taxon>Symbiodiniaceae</taxon>
        <taxon>Durusdinium</taxon>
    </lineage>
</organism>
<evidence type="ECO:0000256" key="3">
    <source>
        <dbReference type="SAM" id="MobiDB-lite"/>
    </source>
</evidence>
<feature type="transmembrane region" description="Helical" evidence="4">
    <location>
        <begin position="382"/>
        <end position="402"/>
    </location>
</feature>
<dbReference type="SUPFAM" id="SSF50965">
    <property type="entry name" value="Galactose oxidase, central domain"/>
    <property type="match status" value="2"/>
</dbReference>
<feature type="chain" id="PRO_5045828122" description="Galactose oxidase" evidence="5">
    <location>
        <begin position="23"/>
        <end position="427"/>
    </location>
</feature>
<dbReference type="Pfam" id="PF24681">
    <property type="entry name" value="Kelch_KLHDC2_KLHL20_DRC7"/>
    <property type="match status" value="1"/>
</dbReference>
<name>A0ABP0MUR0_9DINO</name>